<feature type="region of interest" description="Disordered" evidence="1">
    <location>
        <begin position="301"/>
        <end position="337"/>
    </location>
</feature>
<feature type="region of interest" description="Disordered" evidence="1">
    <location>
        <begin position="746"/>
        <end position="767"/>
    </location>
</feature>
<reference evidence="2 3" key="1">
    <citation type="journal article" date="2021" name="Elife">
        <title>Chloroplast acquisition without the gene transfer in kleptoplastic sea slugs, Plakobranchus ocellatus.</title>
        <authorList>
            <person name="Maeda T."/>
            <person name="Takahashi S."/>
            <person name="Yoshida T."/>
            <person name="Shimamura S."/>
            <person name="Takaki Y."/>
            <person name="Nagai Y."/>
            <person name="Toyoda A."/>
            <person name="Suzuki Y."/>
            <person name="Arimoto A."/>
            <person name="Ishii H."/>
            <person name="Satoh N."/>
            <person name="Nishiyama T."/>
            <person name="Hasebe M."/>
            <person name="Maruyama T."/>
            <person name="Minagawa J."/>
            <person name="Obokata J."/>
            <person name="Shigenobu S."/>
        </authorList>
    </citation>
    <scope>NUCLEOTIDE SEQUENCE [LARGE SCALE GENOMIC DNA]</scope>
</reference>
<feature type="region of interest" description="Disordered" evidence="1">
    <location>
        <begin position="420"/>
        <end position="440"/>
    </location>
</feature>
<feature type="compositionally biased region" description="Acidic residues" evidence="1">
    <location>
        <begin position="1089"/>
        <end position="1099"/>
    </location>
</feature>
<feature type="compositionally biased region" description="Basic and acidic residues" evidence="1">
    <location>
        <begin position="1479"/>
        <end position="1490"/>
    </location>
</feature>
<sequence>MAFSGKFPTNSSKLHEDIAHFKEQYLKSLNLQSTGGKPSLLRSDLASDGNLSRQRPRSSSSSAVLTQWDGLRSHPSPRRRGSYASPTASVPEYGSPSSGLEPQEKSVSPLRLMSLEDEPLSLDSAIGECVTPNNEECRNLPNLQRASQHDVFAQWRLRSGSGSDSDQRHLSPDFVAREKLKDDYIKSLGLRERSPPRQRLPKLKERVTQIETRISSQSSSNVLDPKSHSQALPKTHQLGQQQVVKDAQTDSARSESDDHRGKHKLKLQIPNAATFQYAPSSSKSFPSPDSAVAELNSPCIRKSSEPSSFVSTPSLGSQRLKENPEEPNCPPSEISDSLHGDIKTVVGQNFKPLPSHLKKIPPPVSPKPSIIKTKTLSSCTSVKVNTPLLDIPGTENTSLDIELSGIIVNNANGTKEQTASDRDVCSCDPGGQSESTSEENSFSFDVKSIVARYAKSIQEKTSARGDDQIAVRTFAKEENRDFVEPKRLPHSIIKRFDFSEKADDLCERSNVCPSSSKKEVTKSSKNVVQLGAQRFQKIIEDHESKQELLRSVGEKPSSHVQLDTEGVLKTSHGSSDVFASSSSKLENISKPICIAESKNKRLPASKSLENTHEITSVFGDKQQGRVQNVSSNDSAETIAPLPSSPHAEKMSKRAVERLKTRSVPDDVTRFYFETPGDATFTPNARHPSHMDNPTSEAVSTTTPVYGENACRGLNREKSYLGEVTLSTDVDRFSDFLVGNILGDEAKSSAESERGEENRDTSKYSFKDPTLTEKQSVLANNTKTFPSVCFHQFGSVSSETDVLAKKENQHPDITKHKDFSFTPMEESEIHVDRVKNYSETINSAICLNDHAPDQNNVVSDREVDISSEACEKMYQEDKDGDNRFETDYTFNKSEFVDKDGITSSNNTLGFVSSSNVDNNSLSLCLEKIVLDRNPLPSVETSVKTFDNSSNGSSLKEIWMDDKAPDTMEPYSASVSLSLEFVPQENNYLVPQNKDESELKVGESISAFNEKNYISPVLCLDNVGALFEDETDSTSIIKDGSQAVSLINEHKDGEVFDSLRNMSLEVGAKFGTCATLQSPLLPKSTSRGDTSEDNLQADDTSEYGKNSDTIPSLTEKGLDELDPSSMCHDKYGLPDCDKFPTEFSEHEDFTSKSRYEACSSKDASDTIMRQEDMPERHIIDGPVCESQHTHNNEKRDLEKINYTGARAKNLSSMNLSEDVSHRSFIRDIPNEDRGSQKRNSVSDCCIHKGCEGDVQNYRDIPIHQSRGNLIEHGQRYKANAPVEKQYSSESHCGDGESGSERYSSTADGDLSSLVEAASSRLPSVVVTMSSYPTSTRANCHCHQTLRYPSTTDPEDGLQETGTGLLHEANGFDRHTRYYRSLGSLEADQTNSDLRDGGSLQTQAHAIGTAGDRDNVTVSELTFLEDSDVIFLDSPTETSEETHVPYFIDDVYSDASGSFNSFLSGISRRSSDSSFHSATDYAEARSDGDEHKQAQGSSCDASDGDSLYGSAVFTPSLSQATSVDISTAELWSKLLELDGAKSSVDAETSDQTAKDTEAGLSDLEHCSNCEHVEYFDRSAADDEICGNQPAFDHFDLSKIVSETGVDDSVEVDSLDGYQDDGLFEQCPDDFSKQNEMVRSLSWGELKSAQFGSLESSKPPYLEDAFSATSNFGSGWGSPRLARFVTLDSLQVEDIQEQDLSIFDSFTPAETIEELDEEIEEEETELEEEFTVSLRNKSVCQVAEISRLSVIIEEETEEDSKDMWSSAISDFDALKREEHETSEEHNPLEETTGACCNLEPFESCSVPSRPNYSSSWQDGVSSVIKSGMCWIFDSTCGYQPESVQVSCIRNADDTAADGGDDDDDDNHTDDNYFYNGHKSSSSSSSTSSSPYGSMERDSLDGTYENLAALSARLLLEEQKLTSVTGELAWYPVFR</sequence>
<accession>A0AAV4I7R8</accession>
<evidence type="ECO:0000313" key="2">
    <source>
        <dbReference type="EMBL" id="GFS05960.1"/>
    </source>
</evidence>
<dbReference type="EMBL" id="BMAT01013118">
    <property type="protein sequence ID" value="GFS05960.1"/>
    <property type="molecule type" value="Genomic_DNA"/>
</dbReference>
<feature type="compositionally biased region" description="Polar residues" evidence="1">
    <location>
        <begin position="691"/>
        <end position="701"/>
    </location>
</feature>
<gene>
    <name evidence="2" type="ORF">ElyMa_006532100</name>
</gene>
<evidence type="ECO:0000256" key="1">
    <source>
        <dbReference type="SAM" id="MobiDB-lite"/>
    </source>
</evidence>
<evidence type="ECO:0000313" key="3">
    <source>
        <dbReference type="Proteomes" id="UP000762676"/>
    </source>
</evidence>
<organism evidence="2 3">
    <name type="scientific">Elysia marginata</name>
    <dbReference type="NCBI Taxonomy" id="1093978"/>
    <lineage>
        <taxon>Eukaryota</taxon>
        <taxon>Metazoa</taxon>
        <taxon>Spiralia</taxon>
        <taxon>Lophotrochozoa</taxon>
        <taxon>Mollusca</taxon>
        <taxon>Gastropoda</taxon>
        <taxon>Heterobranchia</taxon>
        <taxon>Euthyneura</taxon>
        <taxon>Panpulmonata</taxon>
        <taxon>Sacoglossa</taxon>
        <taxon>Placobranchoidea</taxon>
        <taxon>Plakobranchidae</taxon>
        <taxon>Elysia</taxon>
    </lineage>
</organism>
<feature type="compositionally biased region" description="Polar residues" evidence="1">
    <location>
        <begin position="1100"/>
        <end position="1110"/>
    </location>
</feature>
<feature type="region of interest" description="Disordered" evidence="1">
    <location>
        <begin position="1280"/>
        <end position="1305"/>
    </location>
</feature>
<feature type="compositionally biased region" description="Basic and acidic residues" evidence="1">
    <location>
        <begin position="746"/>
        <end position="765"/>
    </location>
</feature>
<proteinExistence type="predicted"/>
<feature type="compositionally biased region" description="Acidic residues" evidence="1">
    <location>
        <begin position="1852"/>
        <end position="1863"/>
    </location>
</feature>
<feature type="compositionally biased region" description="Polar residues" evidence="1">
    <location>
        <begin position="1079"/>
        <end position="1088"/>
    </location>
</feature>
<feature type="region of interest" description="Disordered" evidence="1">
    <location>
        <begin position="1476"/>
        <end position="1499"/>
    </location>
</feature>
<dbReference type="Proteomes" id="UP000762676">
    <property type="component" value="Unassembled WGS sequence"/>
</dbReference>
<name>A0AAV4I7R8_9GAST</name>
<feature type="region of interest" description="Disordered" evidence="1">
    <location>
        <begin position="1852"/>
        <end position="1893"/>
    </location>
</feature>
<feature type="compositionally biased region" description="Polar residues" evidence="1">
    <location>
        <begin position="209"/>
        <end position="243"/>
    </location>
</feature>
<feature type="region of interest" description="Disordered" evidence="1">
    <location>
        <begin position="32"/>
        <end position="108"/>
    </location>
</feature>
<feature type="compositionally biased region" description="Low complexity" evidence="1">
    <location>
        <begin position="1875"/>
        <end position="1885"/>
    </location>
</feature>
<feature type="region of interest" description="Disordered" evidence="1">
    <location>
        <begin position="187"/>
        <end position="269"/>
    </location>
</feature>
<keyword evidence="3" id="KW-1185">Reference proteome</keyword>
<feature type="region of interest" description="Disordered" evidence="1">
    <location>
        <begin position="678"/>
        <end position="701"/>
    </location>
</feature>
<feature type="compositionally biased region" description="Low complexity" evidence="1">
    <location>
        <begin position="305"/>
        <end position="314"/>
    </location>
</feature>
<comment type="caution">
    <text evidence="2">The sequence shown here is derived from an EMBL/GenBank/DDBJ whole genome shotgun (WGS) entry which is preliminary data.</text>
</comment>
<feature type="region of interest" description="Disordered" evidence="1">
    <location>
        <begin position="631"/>
        <end position="651"/>
    </location>
</feature>
<feature type="region of interest" description="Disordered" evidence="1">
    <location>
        <begin position="1079"/>
        <end position="1119"/>
    </location>
</feature>
<protein>
    <submittedName>
        <fullName evidence="2">Uncharacterized protein</fullName>
    </submittedName>
</protein>